<keyword evidence="2" id="KW-0732">Signal</keyword>
<dbReference type="PANTHER" id="PTHR22933">
    <property type="entry name" value="FI18007P1-RELATED"/>
    <property type="match status" value="1"/>
</dbReference>
<gene>
    <name evidence="4" type="primary">IVBI3</name>
    <name evidence="4" type="ORF">g.20098</name>
</gene>
<proteinExistence type="predicted"/>
<protein>
    <submittedName>
        <fullName evidence="4">IVBI3 protein</fullName>
    </submittedName>
</protein>
<dbReference type="EMBL" id="GBYB01013791">
    <property type="protein sequence ID" value="JAG83558.1"/>
    <property type="molecule type" value="Transcribed_RNA"/>
</dbReference>
<feature type="chain" id="PRO_5002219480" evidence="2">
    <location>
        <begin position="23"/>
        <end position="346"/>
    </location>
</feature>
<organism evidence="4">
    <name type="scientific">Fopius arisanus</name>
    <dbReference type="NCBI Taxonomy" id="64838"/>
    <lineage>
        <taxon>Eukaryota</taxon>
        <taxon>Metazoa</taxon>
        <taxon>Ecdysozoa</taxon>
        <taxon>Arthropoda</taxon>
        <taxon>Hexapoda</taxon>
        <taxon>Insecta</taxon>
        <taxon>Pterygota</taxon>
        <taxon>Neoptera</taxon>
        <taxon>Endopterygota</taxon>
        <taxon>Hymenoptera</taxon>
        <taxon>Apocrita</taxon>
        <taxon>Ichneumonoidea</taxon>
        <taxon>Braconidae</taxon>
        <taxon>Opiinae</taxon>
        <taxon>Fopius</taxon>
    </lineage>
</organism>
<dbReference type="AlphaFoldDB" id="A0A0C9S044"/>
<feature type="compositionally biased region" description="Polar residues" evidence="1">
    <location>
        <begin position="286"/>
        <end position="300"/>
    </location>
</feature>
<dbReference type="InterPro" id="IPR036508">
    <property type="entry name" value="Chitin-bd_dom_sf"/>
</dbReference>
<accession>A0A0C9S044</accession>
<evidence type="ECO:0000313" key="4">
    <source>
        <dbReference type="EMBL" id="JAG83558.1"/>
    </source>
</evidence>
<dbReference type="PROSITE" id="PS50940">
    <property type="entry name" value="CHIT_BIND_II"/>
    <property type="match status" value="1"/>
</dbReference>
<evidence type="ECO:0000256" key="1">
    <source>
        <dbReference type="SAM" id="MobiDB-lite"/>
    </source>
</evidence>
<feature type="signal peptide" evidence="2">
    <location>
        <begin position="1"/>
        <end position="22"/>
    </location>
</feature>
<dbReference type="Pfam" id="PF01607">
    <property type="entry name" value="CBM_14"/>
    <property type="match status" value="1"/>
</dbReference>
<evidence type="ECO:0000256" key="2">
    <source>
        <dbReference type="SAM" id="SignalP"/>
    </source>
</evidence>
<dbReference type="PANTHER" id="PTHR22933:SF43">
    <property type="entry name" value="LP10131P"/>
    <property type="match status" value="1"/>
</dbReference>
<dbReference type="GO" id="GO:0005576">
    <property type="term" value="C:extracellular region"/>
    <property type="evidence" value="ECO:0007669"/>
    <property type="project" value="InterPro"/>
</dbReference>
<feature type="compositionally biased region" description="Basic and acidic residues" evidence="1">
    <location>
        <begin position="215"/>
        <end position="239"/>
    </location>
</feature>
<name>A0A0C9S044_9HYME</name>
<feature type="domain" description="Chitin-binding type-2" evidence="3">
    <location>
        <begin position="98"/>
        <end position="157"/>
    </location>
</feature>
<evidence type="ECO:0000259" key="3">
    <source>
        <dbReference type="PROSITE" id="PS50940"/>
    </source>
</evidence>
<dbReference type="InterPro" id="IPR052976">
    <property type="entry name" value="Scoloptoxin-like"/>
</dbReference>
<feature type="region of interest" description="Disordered" evidence="1">
    <location>
        <begin position="162"/>
        <end position="239"/>
    </location>
</feature>
<feature type="region of interest" description="Disordered" evidence="1">
    <location>
        <begin position="284"/>
        <end position="321"/>
    </location>
</feature>
<reference evidence="4" key="1">
    <citation type="submission" date="2015-01" db="EMBL/GenBank/DDBJ databases">
        <title>Transcriptome Assembly of Fopius arisanus.</title>
        <authorList>
            <person name="Geib S."/>
        </authorList>
    </citation>
    <scope>NUCLEOTIDE SEQUENCE</scope>
</reference>
<dbReference type="SUPFAM" id="SSF57625">
    <property type="entry name" value="Invertebrate chitin-binding proteins"/>
    <property type="match status" value="1"/>
</dbReference>
<dbReference type="Gene3D" id="2.170.140.10">
    <property type="entry name" value="Chitin binding domain"/>
    <property type="match status" value="1"/>
</dbReference>
<sequence>MPGKVGDMLVILASLIVVGVSSEPVQQEYSDDSIREERQLPEDSYNGPVDLHDQLQSLTYVNTEETADDGPPHNSWSALVPGTPGTDYPNLNKIPETSFSCGDKTPGGYYADVETGCQVFHICNIGGSKSSFLCPEGSIFNQRHFVCDWWYGFHCEEAESLYPENNPESNETNDTESIDSPVSESIDNYGSISFRNDSPKDLTLARSGEGGSLERLPKDNQREPLSDEQRNMAHHNEKLDRKLRGNYRNEEKFRQYRLINSENARENLDLGGDRGEEGRMRDREFSGNTDGQDFQDTTPRGFSFNRPTRRISYPRSSQIPRASPNFQVEGILFNSTDEEIRYVPAL</sequence>
<dbReference type="InterPro" id="IPR002557">
    <property type="entry name" value="Chitin-bd_dom"/>
</dbReference>
<feature type="compositionally biased region" description="Polar residues" evidence="1">
    <location>
        <begin position="178"/>
        <end position="196"/>
    </location>
</feature>
<dbReference type="GO" id="GO:0008061">
    <property type="term" value="F:chitin binding"/>
    <property type="evidence" value="ECO:0007669"/>
    <property type="project" value="InterPro"/>
</dbReference>